<feature type="region of interest" description="Disordered" evidence="1">
    <location>
        <begin position="216"/>
        <end position="237"/>
    </location>
</feature>
<dbReference type="VEuPathDB" id="FungiDB:I7I51_03777"/>
<sequence length="237" mass="26870">MRAGPEKGWLGTRVEFQTLLDIIRTRCVIRRLCLYTVACAQRAVTIRGFTEPTVQYIILLGTMRGRSQICLTKLRSKRVSKYCEAQSAQCRNDPGRQEEPADSYHSCCWREMRRWGMRRRRNDRGKEKSRTRKKERDVIVDNVVGEGGCARCGVVLVEWSCPWSGPGGVVEVGGPVPTAHWRVYSLWFELKKLEPARPAIHPQIARFLGCSHWAATTEGSQPSEQGVAQGGGRLRRV</sequence>
<evidence type="ECO:0000313" key="2">
    <source>
        <dbReference type="EMBL" id="QSS61600.1"/>
    </source>
</evidence>
<protein>
    <submittedName>
        <fullName evidence="2">Uncharacterized protein</fullName>
    </submittedName>
</protein>
<feature type="compositionally biased region" description="Gly residues" evidence="1">
    <location>
        <begin position="228"/>
        <end position="237"/>
    </location>
</feature>
<gene>
    <name evidence="2" type="ORF">I7I51_03777</name>
</gene>
<feature type="compositionally biased region" description="Polar residues" evidence="1">
    <location>
        <begin position="217"/>
        <end position="226"/>
    </location>
</feature>
<dbReference type="EMBL" id="CP069111">
    <property type="protein sequence ID" value="QSS61600.1"/>
    <property type="molecule type" value="Genomic_DNA"/>
</dbReference>
<organism evidence="2 3">
    <name type="scientific">Ajellomyces capsulatus</name>
    <name type="common">Darling's disease fungus</name>
    <name type="synonym">Histoplasma capsulatum</name>
    <dbReference type="NCBI Taxonomy" id="5037"/>
    <lineage>
        <taxon>Eukaryota</taxon>
        <taxon>Fungi</taxon>
        <taxon>Dikarya</taxon>
        <taxon>Ascomycota</taxon>
        <taxon>Pezizomycotina</taxon>
        <taxon>Eurotiomycetes</taxon>
        <taxon>Eurotiomycetidae</taxon>
        <taxon>Onygenales</taxon>
        <taxon>Ajellomycetaceae</taxon>
        <taxon>Histoplasma</taxon>
    </lineage>
</organism>
<accession>A0A8A1M8M1</accession>
<evidence type="ECO:0000313" key="3">
    <source>
        <dbReference type="Proteomes" id="UP000663671"/>
    </source>
</evidence>
<dbReference type="AlphaFoldDB" id="A0A8A1M8M1"/>
<proteinExistence type="predicted"/>
<evidence type="ECO:0000256" key="1">
    <source>
        <dbReference type="SAM" id="MobiDB-lite"/>
    </source>
</evidence>
<reference evidence="2" key="1">
    <citation type="submission" date="2021-01" db="EMBL/GenBank/DDBJ databases">
        <title>Chromosome-level genome assembly of a human fungal pathogen reveals clustering of transcriptionally co-regulated genes.</title>
        <authorList>
            <person name="Voorhies M."/>
            <person name="Cohen S."/>
            <person name="Shea T.P."/>
            <person name="Petrus S."/>
            <person name="Munoz J.F."/>
            <person name="Poplawski S."/>
            <person name="Goldman W.E."/>
            <person name="Michael T."/>
            <person name="Cuomo C.A."/>
            <person name="Sil A."/>
            <person name="Beyhan S."/>
        </authorList>
    </citation>
    <scope>NUCLEOTIDE SEQUENCE</scope>
    <source>
        <strain evidence="2">WU24</strain>
    </source>
</reference>
<dbReference type="Proteomes" id="UP000663671">
    <property type="component" value="Chromosome 5"/>
</dbReference>
<name>A0A8A1M8M1_AJECA</name>